<dbReference type="GeneID" id="95988302"/>
<comment type="caution">
    <text evidence="3">The sequence shown here is derived from an EMBL/GenBank/DDBJ whole genome shotgun (WGS) entry which is preliminary data.</text>
</comment>
<dbReference type="InterPro" id="IPR011600">
    <property type="entry name" value="Pept_C14_caspase"/>
</dbReference>
<dbReference type="GO" id="GO:0008233">
    <property type="term" value="F:peptidase activity"/>
    <property type="evidence" value="ECO:0007669"/>
    <property type="project" value="UniProtKB-KW"/>
</dbReference>
<evidence type="ECO:0000256" key="1">
    <source>
        <dbReference type="ARBA" id="ARBA00009005"/>
    </source>
</evidence>
<organism evidence="3 4">
    <name type="scientific">Vanrija albida</name>
    <dbReference type="NCBI Taxonomy" id="181172"/>
    <lineage>
        <taxon>Eukaryota</taxon>
        <taxon>Fungi</taxon>
        <taxon>Dikarya</taxon>
        <taxon>Basidiomycota</taxon>
        <taxon>Agaricomycotina</taxon>
        <taxon>Tremellomycetes</taxon>
        <taxon>Trichosporonales</taxon>
        <taxon>Trichosporonaceae</taxon>
        <taxon>Vanrija</taxon>
    </lineage>
</organism>
<keyword evidence="3" id="KW-0378">Hydrolase</keyword>
<dbReference type="RefSeq" id="XP_069207768.1">
    <property type="nucleotide sequence ID" value="XM_069355697.1"/>
</dbReference>
<proteinExistence type="inferred from homology"/>
<evidence type="ECO:0000313" key="3">
    <source>
        <dbReference type="EMBL" id="KAL1407824.1"/>
    </source>
</evidence>
<keyword evidence="3" id="KW-0645">Protease</keyword>
<gene>
    <name evidence="3" type="primary">MCA1_2</name>
    <name evidence="3" type="ORF">Q8F55_007259</name>
</gene>
<reference evidence="3 4" key="1">
    <citation type="submission" date="2023-08" db="EMBL/GenBank/DDBJ databases">
        <title>Annotated Genome Sequence of Vanrija albida AlHP1.</title>
        <authorList>
            <person name="Herzog R."/>
        </authorList>
    </citation>
    <scope>NUCLEOTIDE SEQUENCE [LARGE SCALE GENOMIC DNA]</scope>
    <source>
        <strain evidence="3 4">AlHP1</strain>
    </source>
</reference>
<keyword evidence="4" id="KW-1185">Reference proteome</keyword>
<feature type="domain" description="Peptidase C14 caspase" evidence="2">
    <location>
        <begin position="27"/>
        <end position="109"/>
    </location>
</feature>
<dbReference type="PANTHER" id="PTHR48104">
    <property type="entry name" value="METACASPASE-4"/>
    <property type="match status" value="1"/>
</dbReference>
<dbReference type="GO" id="GO:0006508">
    <property type="term" value="P:proteolysis"/>
    <property type="evidence" value="ECO:0007669"/>
    <property type="project" value="UniProtKB-KW"/>
</dbReference>
<accession>A0ABR3PZE2</accession>
<comment type="similarity">
    <text evidence="1">Belongs to the peptidase C14B family.</text>
</comment>
<dbReference type="PANTHER" id="PTHR48104:SF30">
    <property type="entry name" value="METACASPASE-1"/>
    <property type="match status" value="1"/>
</dbReference>
<dbReference type="InterPro" id="IPR050452">
    <property type="entry name" value="Metacaspase"/>
</dbReference>
<sequence length="119" mass="12789">MDYATRGPAMAMIDAFGTAQHMFHMHKGNKVLRDTRTAPADVIAWGGCKDSQTSADASQNGAATGAMSWAFVTALRANPNLTYQQLLVALRNLMAQGGYSQKPQLSACHPIDVNTPFFA</sequence>
<evidence type="ECO:0000259" key="2">
    <source>
        <dbReference type="Pfam" id="PF00656"/>
    </source>
</evidence>
<evidence type="ECO:0000313" key="4">
    <source>
        <dbReference type="Proteomes" id="UP001565368"/>
    </source>
</evidence>
<dbReference type="Gene3D" id="3.40.50.12660">
    <property type="match status" value="1"/>
</dbReference>
<name>A0ABR3PZE2_9TREE</name>
<dbReference type="Proteomes" id="UP001565368">
    <property type="component" value="Unassembled WGS sequence"/>
</dbReference>
<dbReference type="Pfam" id="PF00656">
    <property type="entry name" value="Peptidase_C14"/>
    <property type="match status" value="1"/>
</dbReference>
<protein>
    <submittedName>
        <fullName evidence="3">Ca(2+)-dependent cysteine protease</fullName>
    </submittedName>
</protein>
<dbReference type="EMBL" id="JBBXJM010000005">
    <property type="protein sequence ID" value="KAL1407824.1"/>
    <property type="molecule type" value="Genomic_DNA"/>
</dbReference>